<name>A0A7R9ZMR9_9STRA</name>
<feature type="region of interest" description="Disordered" evidence="1">
    <location>
        <begin position="133"/>
        <end position="171"/>
    </location>
</feature>
<evidence type="ECO:0000313" key="3">
    <source>
        <dbReference type="EMBL" id="CAD8337517.1"/>
    </source>
</evidence>
<feature type="transmembrane region" description="Helical" evidence="2">
    <location>
        <begin position="28"/>
        <end position="50"/>
    </location>
</feature>
<protein>
    <recommendedName>
        <fullName evidence="4">CSC1/OSCA1-like 7TM region domain-containing protein</fullName>
    </recommendedName>
</protein>
<sequence>MCFLLMGACYRHQLIYIYPTVPDSGGRLWVKFISLLPMMMIVSEVTLMGLMSLKKAIAASTWMIPLICITVLFNLYIQQQHFRMTESLPTRIAVRKDKQLEYEEYDFSFLDSLYVQPELRDKEVMPENSTIDREIAQGGGEYGTPQNSIKSDDDDDNEAMDMDVGSGSKAADDFVTGFADVKFDDAAMKMEDVEQVEVSEDSEDLPSDNDVKYDYVKK</sequence>
<evidence type="ECO:0000256" key="1">
    <source>
        <dbReference type="SAM" id="MobiDB-lite"/>
    </source>
</evidence>
<proteinExistence type="predicted"/>
<gene>
    <name evidence="3" type="ORF">CAUS1442_LOCUS9645</name>
</gene>
<dbReference type="PANTHER" id="PTHR13018">
    <property type="entry name" value="PROBABLE MEMBRANE PROTEIN DUF221-RELATED"/>
    <property type="match status" value="1"/>
</dbReference>
<dbReference type="InterPro" id="IPR045122">
    <property type="entry name" value="Csc1-like"/>
</dbReference>
<keyword evidence="2" id="KW-0812">Transmembrane</keyword>
<evidence type="ECO:0008006" key="4">
    <source>
        <dbReference type="Google" id="ProtNLM"/>
    </source>
</evidence>
<keyword evidence="2" id="KW-1133">Transmembrane helix</keyword>
<reference evidence="3" key="1">
    <citation type="submission" date="2021-01" db="EMBL/GenBank/DDBJ databases">
        <authorList>
            <person name="Corre E."/>
            <person name="Pelletier E."/>
            <person name="Niang G."/>
            <person name="Scheremetjew M."/>
            <person name="Finn R."/>
            <person name="Kale V."/>
            <person name="Holt S."/>
            <person name="Cochrane G."/>
            <person name="Meng A."/>
            <person name="Brown T."/>
            <person name="Cohen L."/>
        </authorList>
    </citation>
    <scope>NUCLEOTIDE SEQUENCE</scope>
    <source>
        <strain evidence="3">CCMP3328</strain>
    </source>
</reference>
<feature type="region of interest" description="Disordered" evidence="1">
    <location>
        <begin position="193"/>
        <end position="218"/>
    </location>
</feature>
<feature type="transmembrane region" description="Helical" evidence="2">
    <location>
        <begin position="57"/>
        <end position="77"/>
    </location>
</feature>
<dbReference type="GO" id="GO:0005886">
    <property type="term" value="C:plasma membrane"/>
    <property type="evidence" value="ECO:0007669"/>
    <property type="project" value="TreeGrafter"/>
</dbReference>
<keyword evidence="2" id="KW-0472">Membrane</keyword>
<organism evidence="3">
    <name type="scientific">Craspedostauros australis</name>
    <dbReference type="NCBI Taxonomy" id="1486917"/>
    <lineage>
        <taxon>Eukaryota</taxon>
        <taxon>Sar</taxon>
        <taxon>Stramenopiles</taxon>
        <taxon>Ochrophyta</taxon>
        <taxon>Bacillariophyta</taxon>
        <taxon>Bacillariophyceae</taxon>
        <taxon>Bacillariophycidae</taxon>
        <taxon>Naviculales</taxon>
        <taxon>Naviculaceae</taxon>
        <taxon>Craspedostauros</taxon>
    </lineage>
</organism>
<feature type="compositionally biased region" description="Basic and acidic residues" evidence="1">
    <location>
        <begin position="209"/>
        <end position="218"/>
    </location>
</feature>
<dbReference type="GO" id="GO:0005227">
    <property type="term" value="F:calcium-activated cation channel activity"/>
    <property type="evidence" value="ECO:0007669"/>
    <property type="project" value="InterPro"/>
</dbReference>
<evidence type="ECO:0000256" key="2">
    <source>
        <dbReference type="SAM" id="Phobius"/>
    </source>
</evidence>
<dbReference type="AlphaFoldDB" id="A0A7R9ZMR9"/>
<feature type="compositionally biased region" description="Acidic residues" evidence="1">
    <location>
        <begin position="152"/>
        <end position="161"/>
    </location>
</feature>
<dbReference type="PANTHER" id="PTHR13018:SF5">
    <property type="entry name" value="RE44586P"/>
    <property type="match status" value="1"/>
</dbReference>
<feature type="compositionally biased region" description="Acidic residues" evidence="1">
    <location>
        <begin position="193"/>
        <end position="207"/>
    </location>
</feature>
<accession>A0A7R9ZMR9</accession>
<dbReference type="EMBL" id="HBEF01015399">
    <property type="protein sequence ID" value="CAD8337517.1"/>
    <property type="molecule type" value="Transcribed_RNA"/>
</dbReference>